<evidence type="ECO:0000313" key="2">
    <source>
        <dbReference type="Proteomes" id="UP000465240"/>
    </source>
</evidence>
<name>A0ABQ1CGG8_9MYCO</name>
<accession>A0ABQ1CGG8</accession>
<organism evidence="1 2">
    <name type="scientific">Mycobacterium paragordonae</name>
    <dbReference type="NCBI Taxonomy" id="1389713"/>
    <lineage>
        <taxon>Bacteria</taxon>
        <taxon>Bacillati</taxon>
        <taxon>Actinomycetota</taxon>
        <taxon>Actinomycetes</taxon>
        <taxon>Mycobacteriales</taxon>
        <taxon>Mycobacteriaceae</taxon>
        <taxon>Mycobacterium</taxon>
    </lineage>
</organism>
<comment type="caution">
    <text evidence="1">The sequence shown here is derived from an EMBL/GenBank/DDBJ whole genome shotgun (WGS) entry which is preliminary data.</text>
</comment>
<dbReference type="RefSeq" id="WP_120795263.1">
    <property type="nucleotide sequence ID" value="NZ_BLKX01000004.1"/>
</dbReference>
<keyword evidence="2" id="KW-1185">Reference proteome</keyword>
<gene>
    <name evidence="1" type="ORF">MPRG_65570</name>
</gene>
<sequence length="179" mass="18640">MTAADTAASVEWTDMTGKTLIAAGAVVVAVLSGCTAHAEPSKFPDLSGYTPVNIADYRIDMTTPGHPSSEIYFLTPDGITCNFPIGAAQCRGNNLPGIPPAEGSGVNWIGTDTGLKQTNEGPVSGVVHGQQVKTLPPFHSITLSGVICGVDDKRMTACKDPQGRGFVLSPSWSGWIPKV</sequence>
<evidence type="ECO:0008006" key="3">
    <source>
        <dbReference type="Google" id="ProtNLM"/>
    </source>
</evidence>
<dbReference type="Proteomes" id="UP000465240">
    <property type="component" value="Unassembled WGS sequence"/>
</dbReference>
<evidence type="ECO:0000313" key="1">
    <source>
        <dbReference type="EMBL" id="GFG83281.1"/>
    </source>
</evidence>
<proteinExistence type="predicted"/>
<reference evidence="1 2" key="1">
    <citation type="journal article" date="2019" name="Emerg. Microbes Infect.">
        <title>Comprehensive subspecies identification of 175 nontuberculous mycobacteria species based on 7547 genomic profiles.</title>
        <authorList>
            <person name="Matsumoto Y."/>
            <person name="Kinjo T."/>
            <person name="Motooka D."/>
            <person name="Nabeya D."/>
            <person name="Jung N."/>
            <person name="Uechi K."/>
            <person name="Horii T."/>
            <person name="Iida T."/>
            <person name="Fujita J."/>
            <person name="Nakamura S."/>
        </authorList>
    </citation>
    <scope>NUCLEOTIDE SEQUENCE [LARGE SCALE GENOMIC DNA]</scope>
    <source>
        <strain evidence="1 2">JCM 18565</strain>
    </source>
</reference>
<dbReference type="EMBL" id="BLKX01000004">
    <property type="protein sequence ID" value="GFG83281.1"/>
    <property type="molecule type" value="Genomic_DNA"/>
</dbReference>
<protein>
    <recommendedName>
        <fullName evidence="3">DUF3558 domain-containing protein</fullName>
    </recommendedName>
</protein>